<dbReference type="InterPro" id="IPR020846">
    <property type="entry name" value="MFS_dom"/>
</dbReference>
<evidence type="ECO:0000256" key="7">
    <source>
        <dbReference type="SAM" id="Phobius"/>
    </source>
</evidence>
<feature type="transmembrane region" description="Helical" evidence="7">
    <location>
        <begin position="134"/>
        <end position="157"/>
    </location>
</feature>
<keyword evidence="4 7" id="KW-0812">Transmembrane</keyword>
<feature type="transmembrane region" description="Helical" evidence="7">
    <location>
        <begin position="199"/>
        <end position="221"/>
    </location>
</feature>
<dbReference type="PROSITE" id="PS00216">
    <property type="entry name" value="SUGAR_TRANSPORT_1"/>
    <property type="match status" value="1"/>
</dbReference>
<keyword evidence="10" id="KW-1185">Reference proteome</keyword>
<reference evidence="9" key="1">
    <citation type="journal article" date="2023" name="IMA Fungus">
        <title>Comparative genomic study of the Penicillium genus elucidates a diverse pangenome and 15 lateral gene transfer events.</title>
        <authorList>
            <person name="Petersen C."/>
            <person name="Sorensen T."/>
            <person name="Nielsen M.R."/>
            <person name="Sondergaard T.E."/>
            <person name="Sorensen J.L."/>
            <person name="Fitzpatrick D.A."/>
            <person name="Frisvad J.C."/>
            <person name="Nielsen K.L."/>
        </authorList>
    </citation>
    <scope>NUCLEOTIDE SEQUENCE</scope>
    <source>
        <strain evidence="9">IBT 15450</strain>
    </source>
</reference>
<dbReference type="InterPro" id="IPR050360">
    <property type="entry name" value="MFS_Sugar_Transporters"/>
</dbReference>
<evidence type="ECO:0000256" key="3">
    <source>
        <dbReference type="ARBA" id="ARBA00022448"/>
    </source>
</evidence>
<feature type="transmembrane region" description="Helical" evidence="7">
    <location>
        <begin position="109"/>
        <end position="128"/>
    </location>
</feature>
<dbReference type="PROSITE" id="PS00217">
    <property type="entry name" value="SUGAR_TRANSPORT_2"/>
    <property type="match status" value="1"/>
</dbReference>
<evidence type="ECO:0000256" key="4">
    <source>
        <dbReference type="ARBA" id="ARBA00022692"/>
    </source>
</evidence>
<dbReference type="GO" id="GO:0005351">
    <property type="term" value="F:carbohydrate:proton symporter activity"/>
    <property type="evidence" value="ECO:0007669"/>
    <property type="project" value="TreeGrafter"/>
</dbReference>
<evidence type="ECO:0000256" key="1">
    <source>
        <dbReference type="ARBA" id="ARBA00004141"/>
    </source>
</evidence>
<dbReference type="AlphaFoldDB" id="A0AAD6IE78"/>
<proteinExistence type="inferred from homology"/>
<evidence type="ECO:0000256" key="2">
    <source>
        <dbReference type="ARBA" id="ARBA00010992"/>
    </source>
</evidence>
<dbReference type="InterPro" id="IPR005829">
    <property type="entry name" value="Sugar_transporter_CS"/>
</dbReference>
<accession>A0AAD6IE78</accession>
<dbReference type="PANTHER" id="PTHR48022:SF64">
    <property type="entry name" value="MAJOR FACILITATOR SUPERFAMILY (MFS) PROFILE DOMAIN-CONTAINING PROTEIN"/>
    <property type="match status" value="1"/>
</dbReference>
<comment type="caution">
    <text evidence="9">The sequence shown here is derived from an EMBL/GenBank/DDBJ whole genome shotgun (WGS) entry which is preliminary data.</text>
</comment>
<evidence type="ECO:0000256" key="6">
    <source>
        <dbReference type="ARBA" id="ARBA00023136"/>
    </source>
</evidence>
<dbReference type="PROSITE" id="PS50850">
    <property type="entry name" value="MFS"/>
    <property type="match status" value="1"/>
</dbReference>
<feature type="transmembrane region" description="Helical" evidence="7">
    <location>
        <begin position="38"/>
        <end position="59"/>
    </location>
</feature>
<feature type="transmembrane region" description="Helical" evidence="7">
    <location>
        <begin position="169"/>
        <end position="193"/>
    </location>
</feature>
<sequence length="519" mass="56704">MTAKTDTAPPTELPLEAFKLLPNNTDKNWIKDKGLRKLNLGILFMFSTASSAGYIASLVNSLLVLPQFATIIGGLDPNIIGLIIAGTSLGAFLAFVPASYIADKHGRKICVGLGCSLVIVATIIQTIFRNHWAFFSMRVLSGAGMGISQTAAPLLVTEIAHPRQRQTATAFYNATWCLGGIGSAAVTFATIALTNSWSWRIPCLLQVAYPISQLIGLVFFVPESPRWLVSKGRKDEALVILARYHANGRIDDELVQHEFCQICDTINAEAAQSRNWNSFFSSKGDMHRLAICVLVGLMQEWAGNGKKPEAVRDHMLTYPGILSYYLAPILGSVGITKAADQAAVNVSLQAWNFLLSAAGAVASERYGRRILWLLSTAGMLLFLSIATLLAGLFAEQHLAAAGIAVVPLLFIFFGFYDMAYAPLFISYPAEILPFQLRAKGLAVTLSVDAAACFFNQYVNPVAFTALQWKYYCVYIGCLVVFLGVVYFLFPETKGRSLEEVAMIFDESEEENTDSRKEAI</sequence>
<keyword evidence="6 7" id="KW-0472">Membrane</keyword>
<feature type="transmembrane region" description="Helical" evidence="7">
    <location>
        <begin position="79"/>
        <end position="102"/>
    </location>
</feature>
<dbReference type="EMBL" id="JAQJZL010000004">
    <property type="protein sequence ID" value="KAJ6044287.1"/>
    <property type="molecule type" value="Genomic_DNA"/>
</dbReference>
<name>A0AAD6IE78_PENCN</name>
<comment type="subcellular location">
    <subcellularLocation>
        <location evidence="1">Membrane</location>
        <topology evidence="1">Multi-pass membrane protein</topology>
    </subcellularLocation>
</comment>
<dbReference type="FunFam" id="1.20.1250.20:FF:000134">
    <property type="entry name" value="MFS sugar transporter protein"/>
    <property type="match status" value="1"/>
</dbReference>
<evidence type="ECO:0000313" key="9">
    <source>
        <dbReference type="EMBL" id="KAJ6044287.1"/>
    </source>
</evidence>
<dbReference type="PANTHER" id="PTHR48022">
    <property type="entry name" value="PLASTIDIC GLUCOSE TRANSPORTER 4"/>
    <property type="match status" value="1"/>
</dbReference>
<feature type="transmembrane region" description="Helical" evidence="7">
    <location>
        <begin position="470"/>
        <end position="489"/>
    </location>
</feature>
<gene>
    <name evidence="9" type="ORF">N7460_005642</name>
</gene>
<dbReference type="Pfam" id="PF00083">
    <property type="entry name" value="Sugar_tr"/>
    <property type="match status" value="1"/>
</dbReference>
<dbReference type="Proteomes" id="UP001219568">
    <property type="component" value="Unassembled WGS sequence"/>
</dbReference>
<dbReference type="SUPFAM" id="SSF103473">
    <property type="entry name" value="MFS general substrate transporter"/>
    <property type="match status" value="1"/>
</dbReference>
<organism evidence="9 10">
    <name type="scientific">Penicillium canescens</name>
    <dbReference type="NCBI Taxonomy" id="5083"/>
    <lineage>
        <taxon>Eukaryota</taxon>
        <taxon>Fungi</taxon>
        <taxon>Dikarya</taxon>
        <taxon>Ascomycota</taxon>
        <taxon>Pezizomycotina</taxon>
        <taxon>Eurotiomycetes</taxon>
        <taxon>Eurotiomycetidae</taxon>
        <taxon>Eurotiales</taxon>
        <taxon>Aspergillaceae</taxon>
        <taxon>Penicillium</taxon>
    </lineage>
</organism>
<keyword evidence="5 7" id="KW-1133">Transmembrane helix</keyword>
<comment type="similarity">
    <text evidence="2">Belongs to the major facilitator superfamily. Sugar transporter (TC 2.A.1.1) family.</text>
</comment>
<evidence type="ECO:0000313" key="10">
    <source>
        <dbReference type="Proteomes" id="UP001219568"/>
    </source>
</evidence>
<reference evidence="9" key="2">
    <citation type="submission" date="2023-01" db="EMBL/GenBank/DDBJ databases">
        <authorList>
            <person name="Petersen C."/>
        </authorList>
    </citation>
    <scope>NUCLEOTIDE SEQUENCE</scope>
    <source>
        <strain evidence="9">IBT 15450</strain>
    </source>
</reference>
<feature type="transmembrane region" description="Helical" evidence="7">
    <location>
        <begin position="370"/>
        <end position="393"/>
    </location>
</feature>
<evidence type="ECO:0000256" key="5">
    <source>
        <dbReference type="ARBA" id="ARBA00022989"/>
    </source>
</evidence>
<dbReference type="InterPro" id="IPR036259">
    <property type="entry name" value="MFS_trans_sf"/>
</dbReference>
<dbReference type="InterPro" id="IPR005828">
    <property type="entry name" value="MFS_sugar_transport-like"/>
</dbReference>
<feature type="transmembrane region" description="Helical" evidence="7">
    <location>
        <begin position="399"/>
        <end position="419"/>
    </location>
</feature>
<evidence type="ECO:0000259" key="8">
    <source>
        <dbReference type="PROSITE" id="PS50850"/>
    </source>
</evidence>
<feature type="domain" description="Major facilitator superfamily (MFS) profile" evidence="8">
    <location>
        <begin position="41"/>
        <end position="493"/>
    </location>
</feature>
<protein>
    <submittedName>
        <fullName evidence="9">Major facilitator superfamily domain general substrate transporter</fullName>
    </submittedName>
</protein>
<dbReference type="GO" id="GO:0016020">
    <property type="term" value="C:membrane"/>
    <property type="evidence" value="ECO:0007669"/>
    <property type="project" value="UniProtKB-SubCell"/>
</dbReference>
<dbReference type="Gene3D" id="1.20.1250.20">
    <property type="entry name" value="MFS general substrate transporter like domains"/>
    <property type="match status" value="1"/>
</dbReference>
<keyword evidence="3" id="KW-0813">Transport</keyword>